<reference evidence="6 7" key="1">
    <citation type="submission" date="2024-10" db="EMBL/GenBank/DDBJ databases">
        <title>The Natural Products Discovery Center: Release of the First 8490 Sequenced Strains for Exploring Actinobacteria Biosynthetic Diversity.</title>
        <authorList>
            <person name="Kalkreuter E."/>
            <person name="Kautsar S.A."/>
            <person name="Yang D."/>
            <person name="Bader C.D."/>
            <person name="Teijaro C.N."/>
            <person name="Fluegel L."/>
            <person name="Davis C.M."/>
            <person name="Simpson J.R."/>
            <person name="Lauterbach L."/>
            <person name="Steele A.D."/>
            <person name="Gui C."/>
            <person name="Meng S."/>
            <person name="Li G."/>
            <person name="Viehrig K."/>
            <person name="Ye F."/>
            <person name="Su P."/>
            <person name="Kiefer A.F."/>
            <person name="Nichols A."/>
            <person name="Cepeda A.J."/>
            <person name="Yan W."/>
            <person name="Fan B."/>
            <person name="Jiang Y."/>
            <person name="Adhikari A."/>
            <person name="Zheng C.-J."/>
            <person name="Schuster L."/>
            <person name="Cowan T.M."/>
            <person name="Smanski M.J."/>
            <person name="Chevrette M.G."/>
            <person name="De Carvalho L.P.S."/>
            <person name="Shen B."/>
        </authorList>
    </citation>
    <scope>NUCLEOTIDE SEQUENCE [LARGE SCALE GENOMIC DNA]</scope>
    <source>
        <strain evidence="6 7">NPDC049639</strain>
    </source>
</reference>
<dbReference type="RefSeq" id="WP_398278211.1">
    <property type="nucleotide sequence ID" value="NZ_JBITLV010000002.1"/>
</dbReference>
<keyword evidence="1" id="KW-0813">Transport</keyword>
<dbReference type="InterPro" id="IPR027417">
    <property type="entry name" value="P-loop_NTPase"/>
</dbReference>
<name>A0ABW8ALA9_9ACTN</name>
<proteinExistence type="predicted"/>
<comment type="caution">
    <text evidence="6">The sequence shown here is derived from an EMBL/GenBank/DDBJ whole genome shotgun (WGS) entry which is preliminary data.</text>
</comment>
<dbReference type="InterPro" id="IPR050153">
    <property type="entry name" value="Metal_Ion_Import_ABC"/>
</dbReference>
<keyword evidence="3 6" id="KW-0067">ATP-binding</keyword>
<accession>A0ABW8ALA9</accession>
<dbReference type="PANTHER" id="PTHR42734">
    <property type="entry name" value="METAL TRANSPORT SYSTEM ATP-BINDING PROTEIN TM_0124-RELATED"/>
    <property type="match status" value="1"/>
</dbReference>
<dbReference type="SUPFAM" id="SSF52540">
    <property type="entry name" value="P-loop containing nucleoside triphosphate hydrolases"/>
    <property type="match status" value="1"/>
</dbReference>
<sequence length="250" mass="26082">MSETNPPPIEIHGLAVGYDEVTIVRDVDLTVRAGEVIALVGANGSGKSTLVRGLLGLARVQAGSVRLFGVEQEAHRRAGRGERHRIGYVPQQLTVGGGIPSTVEEVVASGRLARRPWYVRGTSADREAVARAIDAVGLADRAHATIGHLSGGQQRRGLIARALAAEPEVLIMDEPTAGVDAESQVALGRTLEKLVAQGLTMIVVTHETAPLAGVLTRVVTMSGGRVVADRPAHGMTTGQQVTRDVPGAVG</sequence>
<evidence type="ECO:0000313" key="6">
    <source>
        <dbReference type="EMBL" id="MFI7587150.1"/>
    </source>
</evidence>
<evidence type="ECO:0000256" key="3">
    <source>
        <dbReference type="ARBA" id="ARBA00022840"/>
    </source>
</evidence>
<dbReference type="Gene3D" id="3.40.50.300">
    <property type="entry name" value="P-loop containing nucleotide triphosphate hydrolases"/>
    <property type="match status" value="1"/>
</dbReference>
<evidence type="ECO:0000259" key="5">
    <source>
        <dbReference type="PROSITE" id="PS50893"/>
    </source>
</evidence>
<dbReference type="GO" id="GO:0005524">
    <property type="term" value="F:ATP binding"/>
    <property type="evidence" value="ECO:0007669"/>
    <property type="project" value="UniProtKB-KW"/>
</dbReference>
<dbReference type="InterPro" id="IPR003439">
    <property type="entry name" value="ABC_transporter-like_ATP-bd"/>
</dbReference>
<dbReference type="EMBL" id="JBITLV010000002">
    <property type="protein sequence ID" value="MFI7587150.1"/>
    <property type="molecule type" value="Genomic_DNA"/>
</dbReference>
<dbReference type="Pfam" id="PF00005">
    <property type="entry name" value="ABC_tran"/>
    <property type="match status" value="1"/>
</dbReference>
<evidence type="ECO:0000256" key="4">
    <source>
        <dbReference type="SAM" id="MobiDB-lite"/>
    </source>
</evidence>
<keyword evidence="2" id="KW-0547">Nucleotide-binding</keyword>
<evidence type="ECO:0000256" key="2">
    <source>
        <dbReference type="ARBA" id="ARBA00022741"/>
    </source>
</evidence>
<dbReference type="PROSITE" id="PS50893">
    <property type="entry name" value="ABC_TRANSPORTER_2"/>
    <property type="match status" value="1"/>
</dbReference>
<dbReference type="InterPro" id="IPR003593">
    <property type="entry name" value="AAA+_ATPase"/>
</dbReference>
<feature type="domain" description="ABC transporter" evidence="5">
    <location>
        <begin position="9"/>
        <end position="248"/>
    </location>
</feature>
<feature type="region of interest" description="Disordered" evidence="4">
    <location>
        <begin position="229"/>
        <end position="250"/>
    </location>
</feature>
<protein>
    <submittedName>
        <fullName evidence="6">Metal ABC transporter ATP-binding protein</fullName>
    </submittedName>
</protein>
<evidence type="ECO:0000256" key="1">
    <source>
        <dbReference type="ARBA" id="ARBA00022448"/>
    </source>
</evidence>
<evidence type="ECO:0000313" key="7">
    <source>
        <dbReference type="Proteomes" id="UP001612915"/>
    </source>
</evidence>
<dbReference type="SMART" id="SM00382">
    <property type="entry name" value="AAA"/>
    <property type="match status" value="1"/>
</dbReference>
<dbReference type="Proteomes" id="UP001612915">
    <property type="component" value="Unassembled WGS sequence"/>
</dbReference>
<gene>
    <name evidence="6" type="ORF">ACIB24_08760</name>
</gene>
<organism evidence="6 7">
    <name type="scientific">Spongisporangium articulatum</name>
    <dbReference type="NCBI Taxonomy" id="3362603"/>
    <lineage>
        <taxon>Bacteria</taxon>
        <taxon>Bacillati</taxon>
        <taxon>Actinomycetota</taxon>
        <taxon>Actinomycetes</taxon>
        <taxon>Kineosporiales</taxon>
        <taxon>Kineosporiaceae</taxon>
        <taxon>Spongisporangium</taxon>
    </lineage>
</organism>
<keyword evidence="7" id="KW-1185">Reference proteome</keyword>